<protein>
    <submittedName>
        <fullName evidence="1">Uncharacterized protein</fullName>
    </submittedName>
</protein>
<evidence type="ECO:0000313" key="2">
    <source>
        <dbReference type="Proteomes" id="UP000283383"/>
    </source>
</evidence>
<accession>A0A420ITS6</accession>
<dbReference type="EMBL" id="MCBQ01006815">
    <property type="protein sequence ID" value="RKF77956.1"/>
    <property type="molecule type" value="Genomic_DNA"/>
</dbReference>
<proteinExistence type="predicted"/>
<comment type="caution">
    <text evidence="1">The sequence shown here is derived from an EMBL/GenBank/DDBJ whole genome shotgun (WGS) entry which is preliminary data.</text>
</comment>
<dbReference type="Proteomes" id="UP000283383">
    <property type="component" value="Unassembled WGS sequence"/>
</dbReference>
<reference evidence="1 2" key="1">
    <citation type="journal article" date="2018" name="BMC Genomics">
        <title>Comparative genome analyses reveal sequence features reflecting distinct modes of host-adaptation between dicot and monocot powdery mildew.</title>
        <authorList>
            <person name="Wu Y."/>
            <person name="Ma X."/>
            <person name="Pan Z."/>
            <person name="Kale S.D."/>
            <person name="Song Y."/>
            <person name="King H."/>
            <person name="Zhang Q."/>
            <person name="Presley C."/>
            <person name="Deng X."/>
            <person name="Wei C.I."/>
            <person name="Xiao S."/>
        </authorList>
    </citation>
    <scope>NUCLEOTIDE SEQUENCE [LARGE SCALE GENOMIC DNA]</scope>
    <source>
        <strain evidence="1">UMSG3</strain>
    </source>
</reference>
<gene>
    <name evidence="1" type="ORF">GcM3_068031</name>
</gene>
<organism evidence="1 2">
    <name type="scientific">Golovinomyces cichoracearum</name>
    <dbReference type="NCBI Taxonomy" id="62708"/>
    <lineage>
        <taxon>Eukaryota</taxon>
        <taxon>Fungi</taxon>
        <taxon>Dikarya</taxon>
        <taxon>Ascomycota</taxon>
        <taxon>Pezizomycotina</taxon>
        <taxon>Leotiomycetes</taxon>
        <taxon>Erysiphales</taxon>
        <taxon>Erysiphaceae</taxon>
        <taxon>Golovinomyces</taxon>
    </lineage>
</organism>
<sequence length="280" mass="31601">METCVTLLNMIGVKLSNGAFMDVDVFSLSRGSITYAAHIYNAELASRTDYLKENGIEIKSHDKYTTLDICRRDVLSSDKLLENLISTGLLTRFVRKSIDDKIIDPCYDDIRRYNDKNKEIGKNFKFATSKLELTKNSCTPRLLATLAARKDIMYSGKYDCWRPSNIPMRNKNWKRLMPIVDADAKLNIDILDEIGNHQVLLEVNGKKEYAMLGRIGGQPVLVRKNHNSLQMVGGVAPHGVRLLSEEKIKLGQPRLMPIPGTLWRHGLIGCPSDHVRSVSV</sequence>
<dbReference type="AlphaFoldDB" id="A0A420ITS6"/>
<keyword evidence="2" id="KW-1185">Reference proteome</keyword>
<name>A0A420ITS6_9PEZI</name>
<evidence type="ECO:0000313" key="1">
    <source>
        <dbReference type="EMBL" id="RKF77956.1"/>
    </source>
</evidence>